<name>H5XU85_9FIRM</name>
<dbReference type="CDD" id="cd05403">
    <property type="entry name" value="NT_KNTase_like"/>
    <property type="match status" value="1"/>
</dbReference>
<dbReference type="HOGENOM" id="CLU_069366_2_0_9"/>
<keyword evidence="2" id="KW-0808">Transferase</keyword>
<dbReference type="SUPFAM" id="SSF81301">
    <property type="entry name" value="Nucleotidyltransferase"/>
    <property type="match status" value="1"/>
</dbReference>
<dbReference type="InterPro" id="IPR043519">
    <property type="entry name" value="NT_sf"/>
</dbReference>
<reference evidence="2 3" key="1">
    <citation type="submission" date="2011-11" db="EMBL/GenBank/DDBJ databases">
        <title>The Noncontiguous Finished genome of Desulfosporosinus youngiae DSM 17734.</title>
        <authorList>
            <consortium name="US DOE Joint Genome Institute (JGI-PGF)"/>
            <person name="Lucas S."/>
            <person name="Han J."/>
            <person name="Lapidus A."/>
            <person name="Cheng J.-F."/>
            <person name="Goodwin L."/>
            <person name="Pitluck S."/>
            <person name="Peters L."/>
            <person name="Ovchinnikova G."/>
            <person name="Lu M."/>
            <person name="Land M.L."/>
            <person name="Hauser L."/>
            <person name="Pester M."/>
            <person name="Spring S."/>
            <person name="Ollivier B."/>
            <person name="Rattei T."/>
            <person name="Klenk H.-P."/>
            <person name="Wagner M."/>
            <person name="Loy A."/>
            <person name="Woyke T.J."/>
        </authorList>
    </citation>
    <scope>NUCLEOTIDE SEQUENCE [LARGE SCALE GENOMIC DNA]</scope>
    <source>
        <strain evidence="2 3">DSM 17734</strain>
    </source>
</reference>
<dbReference type="Gene3D" id="3.30.460.10">
    <property type="entry name" value="Beta Polymerase, domain 2"/>
    <property type="match status" value="1"/>
</dbReference>
<protein>
    <submittedName>
        <fullName evidence="2">Putative nucleotidyltransferase</fullName>
    </submittedName>
</protein>
<dbReference type="GO" id="GO:0016779">
    <property type="term" value="F:nucleotidyltransferase activity"/>
    <property type="evidence" value="ECO:0007669"/>
    <property type="project" value="InterPro"/>
</dbReference>
<dbReference type="Pfam" id="PF01909">
    <property type="entry name" value="NTP_transf_2"/>
    <property type="match status" value="1"/>
</dbReference>
<dbReference type="RefSeq" id="WP_007782582.1">
    <property type="nucleotide sequence ID" value="NZ_CM001441.1"/>
</dbReference>
<dbReference type="AlphaFoldDB" id="H5XU85"/>
<evidence type="ECO:0000259" key="1">
    <source>
        <dbReference type="Pfam" id="PF01909"/>
    </source>
</evidence>
<proteinExistence type="predicted"/>
<evidence type="ECO:0000313" key="2">
    <source>
        <dbReference type="EMBL" id="EHQ89181.1"/>
    </source>
</evidence>
<sequence>MNEIKTILDKIVTVLSTIPGIQAIVLGGSRARGTHSPASDIDIGIYYDNGMIDIHALNKAAQLIDDEHRQNLIAPPGGWGKWVNGGGWLTIDGCPVDFILRDAARVERVIEEGRKGMVTAHYQTGHPHAYINIMYMGELAVCKVLWEKGSNISAMKRLAEQYPNELQKELIHRFSFEAEFSLWLAESSVDKDDIYYLTAHVVRSVSSLNQVLFALNKEYCLNEKKAVKMMGKYDIRPANYKSKIDDIFAVVGTDSKNACLQLRHLLSEVKELLTAEQTKHVTETIDSLSSSKDR</sequence>
<dbReference type="Proteomes" id="UP000005104">
    <property type="component" value="Chromosome"/>
</dbReference>
<dbReference type="eggNOG" id="COG1708">
    <property type="taxonomic scope" value="Bacteria"/>
</dbReference>
<feature type="domain" description="Polymerase nucleotidyl transferase" evidence="1">
    <location>
        <begin position="8"/>
        <end position="74"/>
    </location>
</feature>
<keyword evidence="3" id="KW-1185">Reference proteome</keyword>
<gene>
    <name evidence="2" type="ORF">DesyoDRAFT_2088</name>
</gene>
<dbReference type="EMBL" id="CM001441">
    <property type="protein sequence ID" value="EHQ89181.1"/>
    <property type="molecule type" value="Genomic_DNA"/>
</dbReference>
<organism evidence="2 3">
    <name type="scientific">Desulfosporosinus youngiae DSM 17734</name>
    <dbReference type="NCBI Taxonomy" id="768710"/>
    <lineage>
        <taxon>Bacteria</taxon>
        <taxon>Bacillati</taxon>
        <taxon>Bacillota</taxon>
        <taxon>Clostridia</taxon>
        <taxon>Eubacteriales</taxon>
        <taxon>Desulfitobacteriaceae</taxon>
        <taxon>Desulfosporosinus</taxon>
    </lineage>
</organism>
<dbReference type="STRING" id="768710.DesyoDRAFT_2088"/>
<accession>H5XU85</accession>
<dbReference type="InterPro" id="IPR002934">
    <property type="entry name" value="Polymerase_NTP_transf_dom"/>
</dbReference>
<evidence type="ECO:0000313" key="3">
    <source>
        <dbReference type="Proteomes" id="UP000005104"/>
    </source>
</evidence>
<dbReference type="OrthoDB" id="9803106at2"/>